<dbReference type="GeneID" id="117639511"/>
<dbReference type="Pfam" id="PF15719">
    <property type="entry name" value="Rmp24-like"/>
    <property type="match status" value="1"/>
</dbReference>
<evidence type="ECO:0000256" key="2">
    <source>
        <dbReference type="SAM" id="MobiDB-lite"/>
    </source>
</evidence>
<feature type="compositionally biased region" description="Polar residues" evidence="2">
    <location>
        <begin position="181"/>
        <end position="190"/>
    </location>
</feature>
<reference evidence="4" key="1">
    <citation type="submission" date="2025-08" db="UniProtKB">
        <authorList>
            <consortium name="RefSeq"/>
        </authorList>
    </citation>
    <scope>IDENTIFICATION</scope>
    <source>
        <tissue evidence="4">Total insect</tissue>
    </source>
</reference>
<accession>A0A6P8Y529</accession>
<dbReference type="Proteomes" id="UP000515158">
    <property type="component" value="Unplaced"/>
</dbReference>
<dbReference type="OrthoDB" id="6736198at2759"/>
<dbReference type="InterPro" id="IPR029779">
    <property type="entry name" value="Rmp24-like"/>
</dbReference>
<evidence type="ECO:0000313" key="3">
    <source>
        <dbReference type="Proteomes" id="UP000515158"/>
    </source>
</evidence>
<dbReference type="KEGG" id="tpal:117639511"/>
<dbReference type="RefSeq" id="XP_034231141.1">
    <property type="nucleotide sequence ID" value="XM_034375250.1"/>
</dbReference>
<sequence>MDQQTAVYLSKAAACLPASEGISQLKSHLLWVSSTVSGDNAVNKSTMCPKCCQVWNDGKFSLKLKSSGSPGPRMVKILRKFAETPAKLNRVEKSLMERFKKNVRNKMVLHCQACMNETVLQTTKHAHPQLDKYIIKTPVQSGAATLPKKKKKRDRFAGLNVSAVLSVTPSPGAKSLIKVTDLTSETSATRSTDRQQHTSGTPSLPKSIQSDPIGQFNVKKGHLAGKKKMNFLREEVKAANQERWMEEKKALSKKNSNMKRNSKLQNYLRTAPKEIHLEDRINSLLQK</sequence>
<feature type="coiled-coil region" evidence="1">
    <location>
        <begin position="229"/>
        <end position="261"/>
    </location>
</feature>
<feature type="region of interest" description="Disordered" evidence="2">
    <location>
        <begin position="181"/>
        <end position="213"/>
    </location>
</feature>
<keyword evidence="1" id="KW-0175">Coiled coil</keyword>
<keyword evidence="3" id="KW-1185">Reference proteome</keyword>
<feature type="compositionally biased region" description="Polar residues" evidence="2">
    <location>
        <begin position="197"/>
        <end position="212"/>
    </location>
</feature>
<gene>
    <name evidence="4" type="primary">LOC117639511</name>
</gene>
<evidence type="ECO:0000313" key="4">
    <source>
        <dbReference type="RefSeq" id="XP_034231141.1"/>
    </source>
</evidence>
<proteinExistence type="predicted"/>
<evidence type="ECO:0000256" key="1">
    <source>
        <dbReference type="SAM" id="Coils"/>
    </source>
</evidence>
<dbReference type="AlphaFoldDB" id="A0A6P8Y529"/>
<organism evidence="4">
    <name type="scientific">Thrips palmi</name>
    <name type="common">Melon thrips</name>
    <dbReference type="NCBI Taxonomy" id="161013"/>
    <lineage>
        <taxon>Eukaryota</taxon>
        <taxon>Metazoa</taxon>
        <taxon>Ecdysozoa</taxon>
        <taxon>Arthropoda</taxon>
        <taxon>Hexapoda</taxon>
        <taxon>Insecta</taxon>
        <taxon>Pterygota</taxon>
        <taxon>Neoptera</taxon>
        <taxon>Paraneoptera</taxon>
        <taxon>Thysanoptera</taxon>
        <taxon>Terebrantia</taxon>
        <taxon>Thripoidea</taxon>
        <taxon>Thripidae</taxon>
        <taxon>Thrips</taxon>
    </lineage>
</organism>
<protein>
    <submittedName>
        <fullName evidence="4">Uncharacterized protein LOC117639511</fullName>
    </submittedName>
</protein>
<dbReference type="InParanoid" id="A0A6P8Y529"/>
<name>A0A6P8Y529_THRPL</name>